<feature type="domain" description="Erythrocyte binding antigen 175 C-terminal" evidence="3">
    <location>
        <begin position="746"/>
        <end position="825"/>
    </location>
</feature>
<feature type="domain" description="Duffy-antigen binding" evidence="2">
    <location>
        <begin position="219"/>
        <end position="406"/>
    </location>
</feature>
<feature type="compositionally biased region" description="Basic and acidic residues" evidence="1">
    <location>
        <begin position="709"/>
        <end position="732"/>
    </location>
</feature>
<dbReference type="InterPro" id="IPR042202">
    <property type="entry name" value="Duffy-ag-bd_sf"/>
</dbReference>
<sequence length="833" mass="95571">MFYLFTDSHDLCENNGLLENKIDGFQSYKEEKANIESDNDPNKEYEKGDRNDVAQLHKVNKNGMVNKSNFGNDKRINKADDEELSRKISDKTLEVVVDDAEKFSEKNNTENGKGEDKIGGGGDYRNENVASNLGITKRGISSSSQNFNSLNNADKFVVRSEENIIGSAFRDVPNYGVYHEKNITNNDVNYVFLENSVMGGCNPKRKPRERDWNCKSQKDICVPDRREQLCISYLTRLPNFPVRKFSRDYGLRLLDLKSKFLHDANREGLLLMFKHNNTHDDIFCEEARWSLGDYGDIVEGTDMKSLGYSKLVKDKLMKIFGDDEDALKKRKEWWKQNKENIWKAMLFPIKVREKKEYHEICPKYNYANEGLQIDRWFKEWGKDYFEQKSTEIQKLKDKCYEKSDNTVKNLCSESECRNACKLYEKWVEKEKMQWNVLLNKFISSNVKENNGQARNIESAYTFFTKAFKEFNKIKFEKVFNLSDETYKDLCICKTAEDENLAQKGIKVTLPETSENAMESPDKRLEEKVSEREDNQDDEHSEHGNEDANHDDASDRDNSLNALNLNSQGSQSEKSYLGVNDAEGNSNNRNSTSLGEHPDNSHYSTETKTENGQNSDGISSGHEKEVSDEPKIINLSADTKLNKHNDGTLSTGDNSSDSKQNGEMSSSTETENSKESDVDDGSLKDGVANQSKDLQKHNFEINNGPNAVDSEEKKNSQKQDEKGNTDKNSGENREKLDIAGYKLRDINKTREEIINLSKINRCNNSDSLKYCDSIDPGLNSNTCSSEEKKYLCCSISDYCLRYFYLNSKEYYDCVNTEFADPLYKCFKTGYFSSI</sequence>
<proteinExistence type="predicted"/>
<gene>
    <name evidence="4" type="ORF">POVCU1_049150</name>
</gene>
<dbReference type="Gene3D" id="1.20.58.830">
    <property type="match status" value="1"/>
</dbReference>
<evidence type="ECO:0000313" key="5">
    <source>
        <dbReference type="Proteomes" id="UP000078546"/>
    </source>
</evidence>
<evidence type="ECO:0000313" key="4">
    <source>
        <dbReference type="EMBL" id="SBS98843.1"/>
    </source>
</evidence>
<evidence type="ECO:0000259" key="2">
    <source>
        <dbReference type="Pfam" id="PF05424"/>
    </source>
</evidence>
<feature type="region of interest" description="Disordered" evidence="1">
    <location>
        <begin position="506"/>
        <end position="732"/>
    </location>
</feature>
<dbReference type="GO" id="GO:0016020">
    <property type="term" value="C:membrane"/>
    <property type="evidence" value="ECO:0007669"/>
    <property type="project" value="InterPro"/>
</dbReference>
<feature type="compositionally biased region" description="Basic and acidic residues" evidence="1">
    <location>
        <begin position="595"/>
        <end position="608"/>
    </location>
</feature>
<dbReference type="Pfam" id="PF11556">
    <property type="entry name" value="EBA-175_VI"/>
    <property type="match status" value="1"/>
</dbReference>
<accession>A0A1A8X513</accession>
<dbReference type="InterPro" id="IPR043057">
    <property type="entry name" value="EBA-175_C_sf"/>
</dbReference>
<dbReference type="Gene3D" id="1.10.1740.170">
    <property type="entry name" value="Erythrocyte binding antigen 175 region VI"/>
    <property type="match status" value="1"/>
</dbReference>
<feature type="compositionally biased region" description="Basic and acidic residues" evidence="1">
    <location>
        <begin position="620"/>
        <end position="630"/>
    </location>
</feature>
<dbReference type="Proteomes" id="UP000078546">
    <property type="component" value="Unassembled WGS sequence"/>
</dbReference>
<feature type="compositionally biased region" description="Basic and acidic residues" evidence="1">
    <location>
        <begin position="519"/>
        <end position="557"/>
    </location>
</feature>
<feature type="compositionally biased region" description="Basic and acidic residues" evidence="1">
    <location>
        <begin position="105"/>
        <end position="118"/>
    </location>
</feature>
<name>A0A1A8X513_PLAOA</name>
<evidence type="ECO:0000256" key="1">
    <source>
        <dbReference type="SAM" id="MobiDB-lite"/>
    </source>
</evidence>
<evidence type="ECO:0000259" key="3">
    <source>
        <dbReference type="Pfam" id="PF11556"/>
    </source>
</evidence>
<feature type="compositionally biased region" description="Polar residues" evidence="1">
    <location>
        <begin position="582"/>
        <end position="593"/>
    </location>
</feature>
<dbReference type="InterPro" id="IPR008602">
    <property type="entry name" value="Duffy-antigen-binding"/>
</dbReference>
<dbReference type="EMBL" id="FLQV01000974">
    <property type="protein sequence ID" value="SBS98843.1"/>
    <property type="molecule type" value="Genomic_DNA"/>
</dbReference>
<dbReference type="SUPFAM" id="SSF140924">
    <property type="entry name" value="Duffy binding domain-like"/>
    <property type="match status" value="1"/>
</dbReference>
<protein>
    <submittedName>
        <fullName evidence="4">Duffy receptor (DBP)</fullName>
    </submittedName>
</protein>
<organism evidence="4 5">
    <name type="scientific">Plasmodium ovale curtisi</name>
    <dbReference type="NCBI Taxonomy" id="864141"/>
    <lineage>
        <taxon>Eukaryota</taxon>
        <taxon>Sar</taxon>
        <taxon>Alveolata</taxon>
        <taxon>Apicomplexa</taxon>
        <taxon>Aconoidasida</taxon>
        <taxon>Haemosporida</taxon>
        <taxon>Plasmodiidae</taxon>
        <taxon>Plasmodium</taxon>
        <taxon>Plasmodium (Plasmodium)</taxon>
    </lineage>
</organism>
<dbReference type="GO" id="GO:0046789">
    <property type="term" value="F:host cell surface receptor binding"/>
    <property type="evidence" value="ECO:0007669"/>
    <property type="project" value="InterPro"/>
</dbReference>
<reference evidence="5" key="1">
    <citation type="submission" date="2016-05" db="EMBL/GenBank/DDBJ databases">
        <authorList>
            <person name="Naeem Raeece"/>
        </authorList>
    </citation>
    <scope>NUCLEOTIDE SEQUENCE [LARGE SCALE GENOMIC DNA]</scope>
</reference>
<keyword evidence="4" id="KW-0675">Receptor</keyword>
<feature type="compositionally biased region" description="Polar residues" evidence="1">
    <location>
        <begin position="558"/>
        <end position="573"/>
    </location>
</feature>
<dbReference type="Pfam" id="PF05424">
    <property type="entry name" value="Duffy_binding"/>
    <property type="match status" value="1"/>
</dbReference>
<feature type="compositionally biased region" description="Polar residues" evidence="1">
    <location>
        <begin position="646"/>
        <end position="661"/>
    </location>
</feature>
<dbReference type="InterPro" id="IPR021620">
    <property type="entry name" value="EBA-175_C"/>
</dbReference>
<feature type="region of interest" description="Disordered" evidence="1">
    <location>
        <begin position="105"/>
        <end position="125"/>
    </location>
</feature>
<dbReference type="AlphaFoldDB" id="A0A1A8X513"/>
<dbReference type="Gene3D" id="1.20.1310.20">
    <property type="entry name" value="Duffy-antigen binding domain"/>
    <property type="match status" value="1"/>
</dbReference>